<proteinExistence type="predicted"/>
<dbReference type="AlphaFoldDB" id="A0A2G9HUV3"/>
<comment type="caution">
    <text evidence="4">The sequence shown here is derived from an EMBL/GenBank/DDBJ whole genome shotgun (WGS) entry which is preliminary data.</text>
</comment>
<accession>A0A2G9HUV3</accession>
<dbReference type="Gene3D" id="3.10.450.10">
    <property type="match status" value="1"/>
</dbReference>
<dbReference type="OrthoDB" id="2016588at2759"/>
<name>A0A2G9HUV3_9LAMI</name>
<dbReference type="PANTHER" id="PTHR47364:SF2">
    <property type="entry name" value="CYSTEINE PROTEINASE INHIBITOR 5"/>
    <property type="match status" value="1"/>
</dbReference>
<evidence type="ECO:0000313" key="5">
    <source>
        <dbReference type="Proteomes" id="UP000231279"/>
    </source>
</evidence>
<evidence type="ECO:0000256" key="1">
    <source>
        <dbReference type="ARBA" id="ARBA00022690"/>
    </source>
</evidence>
<dbReference type="InterPro" id="IPR046350">
    <property type="entry name" value="Cystatin_sf"/>
</dbReference>
<organism evidence="4 5">
    <name type="scientific">Handroanthus impetiginosus</name>
    <dbReference type="NCBI Taxonomy" id="429701"/>
    <lineage>
        <taxon>Eukaryota</taxon>
        <taxon>Viridiplantae</taxon>
        <taxon>Streptophyta</taxon>
        <taxon>Embryophyta</taxon>
        <taxon>Tracheophyta</taxon>
        <taxon>Spermatophyta</taxon>
        <taxon>Magnoliopsida</taxon>
        <taxon>eudicotyledons</taxon>
        <taxon>Gunneridae</taxon>
        <taxon>Pentapetalae</taxon>
        <taxon>asterids</taxon>
        <taxon>lamiids</taxon>
        <taxon>Lamiales</taxon>
        <taxon>Bignoniaceae</taxon>
        <taxon>Crescentiina</taxon>
        <taxon>Tabebuia alliance</taxon>
        <taxon>Handroanthus</taxon>
    </lineage>
</organism>
<evidence type="ECO:0000256" key="2">
    <source>
        <dbReference type="ARBA" id="ARBA00022704"/>
    </source>
</evidence>
<reference evidence="5" key="1">
    <citation type="journal article" date="2018" name="Gigascience">
        <title>Genome assembly of the Pink Ipe (Handroanthus impetiginosus, Bignoniaceae), a highly valued, ecologically keystone Neotropical timber forest tree.</title>
        <authorList>
            <person name="Silva-Junior O.B."/>
            <person name="Grattapaglia D."/>
            <person name="Novaes E."/>
            <person name="Collevatti R.G."/>
        </authorList>
    </citation>
    <scope>NUCLEOTIDE SEQUENCE [LARGE SCALE GENOMIC DNA]</scope>
    <source>
        <strain evidence="5">cv. UFG-1</strain>
    </source>
</reference>
<dbReference type="GO" id="GO:0004869">
    <property type="term" value="F:cysteine-type endopeptidase inhibitor activity"/>
    <property type="evidence" value="ECO:0007669"/>
    <property type="project" value="UniProtKB-KW"/>
</dbReference>
<sequence length="116" mass="13466">MDLKSQFLLLTIVLSFFASYNYFLVSAANNWEPMMDRKNSKVIKLAKFAVTEHNRHSHTDLVFDRVVAGAVKTDGPKVHVWILIDAKNGNSMQRYNATLLREPWRDHTSLVSFRRK</sequence>
<feature type="domain" description="Cystatin" evidence="3">
    <location>
        <begin position="37"/>
        <end position="114"/>
    </location>
</feature>
<dbReference type="Proteomes" id="UP000231279">
    <property type="component" value="Unassembled WGS sequence"/>
</dbReference>
<keyword evidence="1" id="KW-0646">Protease inhibitor</keyword>
<dbReference type="PANTHER" id="PTHR47364">
    <property type="entry name" value="CYSTEINE PROTEINASE INHIBITOR 5"/>
    <property type="match status" value="1"/>
</dbReference>
<dbReference type="InterPro" id="IPR000010">
    <property type="entry name" value="Cystatin_dom"/>
</dbReference>
<dbReference type="EMBL" id="NKXS01000962">
    <property type="protein sequence ID" value="PIN21295.1"/>
    <property type="molecule type" value="Genomic_DNA"/>
</dbReference>
<protein>
    <recommendedName>
        <fullName evidence="3">Cystatin domain-containing protein</fullName>
    </recommendedName>
</protein>
<dbReference type="Pfam" id="PF16845">
    <property type="entry name" value="SQAPI"/>
    <property type="match status" value="1"/>
</dbReference>
<gene>
    <name evidence="4" type="ORF">CDL12_06007</name>
</gene>
<keyword evidence="5" id="KW-1185">Reference proteome</keyword>
<keyword evidence="2" id="KW-0789">Thiol protease inhibitor</keyword>
<dbReference type="SUPFAM" id="SSF54403">
    <property type="entry name" value="Cystatin/monellin"/>
    <property type="match status" value="1"/>
</dbReference>
<evidence type="ECO:0000313" key="4">
    <source>
        <dbReference type="EMBL" id="PIN21295.1"/>
    </source>
</evidence>
<evidence type="ECO:0000259" key="3">
    <source>
        <dbReference type="Pfam" id="PF16845"/>
    </source>
</evidence>